<feature type="compositionally biased region" description="Polar residues" evidence="2">
    <location>
        <begin position="234"/>
        <end position="246"/>
    </location>
</feature>
<gene>
    <name evidence="4" type="ORF">ACJMK2_035619</name>
</gene>
<feature type="compositionally biased region" description="Polar residues" evidence="2">
    <location>
        <begin position="188"/>
        <end position="202"/>
    </location>
</feature>
<sequence length="314" mass="35556">MFRRFDIDLAPFLNNDIYDRTLRVEGRISRDEALRRLNHAGVMLTDIVGMYREGENSPWNVVLDTKEKASTINSEGIKYLAKMVIDLRVHWLPLYISDTLIEEVLRPFGKVLDISKDKTLLDKDTMMFNGTRNVKLQTTEFDSRHIPHIVSLGQCGMLITMKGRPPICLKCRQSGHLRKDCPKKPSYASITTSRTPQLSTPISPVPATTAPQVSSPPDLETTTSTEPQEPLADKSTTAEPSTSNPELTAEELEILTKADETESIEKTPTEFNNDDRKMLFDADALEWTLVRNPKRMKTSNHPQEDNQMDISVQL</sequence>
<feature type="region of interest" description="Disordered" evidence="2">
    <location>
        <begin position="291"/>
        <end position="314"/>
    </location>
</feature>
<evidence type="ECO:0000256" key="2">
    <source>
        <dbReference type="SAM" id="MobiDB-lite"/>
    </source>
</evidence>
<keyword evidence="1" id="KW-0862">Zinc</keyword>
<dbReference type="GO" id="GO:0008270">
    <property type="term" value="F:zinc ion binding"/>
    <property type="evidence" value="ECO:0007669"/>
    <property type="project" value="UniProtKB-KW"/>
</dbReference>
<comment type="caution">
    <text evidence="4">The sequence shown here is derived from an EMBL/GenBank/DDBJ whole genome shotgun (WGS) entry which is preliminary data.</text>
</comment>
<dbReference type="InterPro" id="IPR001878">
    <property type="entry name" value="Znf_CCHC"/>
</dbReference>
<organism evidence="4 5">
    <name type="scientific">Sinanodonta woodiana</name>
    <name type="common">Chinese pond mussel</name>
    <name type="synonym">Anodonta woodiana</name>
    <dbReference type="NCBI Taxonomy" id="1069815"/>
    <lineage>
        <taxon>Eukaryota</taxon>
        <taxon>Metazoa</taxon>
        <taxon>Spiralia</taxon>
        <taxon>Lophotrochozoa</taxon>
        <taxon>Mollusca</taxon>
        <taxon>Bivalvia</taxon>
        <taxon>Autobranchia</taxon>
        <taxon>Heteroconchia</taxon>
        <taxon>Palaeoheterodonta</taxon>
        <taxon>Unionida</taxon>
        <taxon>Unionoidea</taxon>
        <taxon>Unionidae</taxon>
        <taxon>Unioninae</taxon>
        <taxon>Sinanodonta</taxon>
    </lineage>
</organism>
<keyword evidence="1" id="KW-0479">Metal-binding</keyword>
<accession>A0ABD3WZF5</accession>
<dbReference type="AlphaFoldDB" id="A0ABD3WZF5"/>
<dbReference type="PROSITE" id="PS50158">
    <property type="entry name" value="ZF_CCHC"/>
    <property type="match status" value="1"/>
</dbReference>
<dbReference type="SMART" id="SM00343">
    <property type="entry name" value="ZnF_C2HC"/>
    <property type="match status" value="1"/>
</dbReference>
<dbReference type="Gene3D" id="4.10.60.10">
    <property type="entry name" value="Zinc finger, CCHC-type"/>
    <property type="match status" value="1"/>
</dbReference>
<evidence type="ECO:0000259" key="3">
    <source>
        <dbReference type="PROSITE" id="PS50158"/>
    </source>
</evidence>
<protein>
    <recommendedName>
        <fullName evidence="3">CCHC-type domain-containing protein</fullName>
    </recommendedName>
</protein>
<dbReference type="SUPFAM" id="SSF57756">
    <property type="entry name" value="Retrovirus zinc finger-like domains"/>
    <property type="match status" value="1"/>
</dbReference>
<keyword evidence="5" id="KW-1185">Reference proteome</keyword>
<dbReference type="EMBL" id="JBJQND010000005">
    <property type="protein sequence ID" value="KAL3877978.1"/>
    <property type="molecule type" value="Genomic_DNA"/>
</dbReference>
<reference evidence="4 5" key="1">
    <citation type="submission" date="2024-11" db="EMBL/GenBank/DDBJ databases">
        <title>Chromosome-level genome assembly of the freshwater bivalve Anodonta woodiana.</title>
        <authorList>
            <person name="Chen X."/>
        </authorList>
    </citation>
    <scope>NUCLEOTIDE SEQUENCE [LARGE SCALE GENOMIC DNA]</scope>
    <source>
        <strain evidence="4">MN2024</strain>
        <tissue evidence="4">Gills</tissue>
    </source>
</reference>
<dbReference type="InterPro" id="IPR036875">
    <property type="entry name" value="Znf_CCHC_sf"/>
</dbReference>
<feature type="compositionally biased region" description="Polar residues" evidence="2">
    <location>
        <begin position="209"/>
        <end position="227"/>
    </location>
</feature>
<name>A0ABD3WZF5_SINWO</name>
<evidence type="ECO:0000313" key="5">
    <source>
        <dbReference type="Proteomes" id="UP001634394"/>
    </source>
</evidence>
<dbReference type="Proteomes" id="UP001634394">
    <property type="component" value="Unassembled WGS sequence"/>
</dbReference>
<feature type="domain" description="CCHC-type" evidence="3">
    <location>
        <begin position="168"/>
        <end position="183"/>
    </location>
</feature>
<keyword evidence="1" id="KW-0863">Zinc-finger</keyword>
<proteinExistence type="predicted"/>
<evidence type="ECO:0000256" key="1">
    <source>
        <dbReference type="PROSITE-ProRule" id="PRU00047"/>
    </source>
</evidence>
<feature type="region of interest" description="Disordered" evidence="2">
    <location>
        <begin position="177"/>
        <end position="246"/>
    </location>
</feature>
<evidence type="ECO:0000313" key="4">
    <source>
        <dbReference type="EMBL" id="KAL3877978.1"/>
    </source>
</evidence>